<evidence type="ECO:0000256" key="1">
    <source>
        <dbReference type="ARBA" id="ARBA00004123"/>
    </source>
</evidence>
<feature type="compositionally biased region" description="Basic and acidic residues" evidence="9">
    <location>
        <begin position="595"/>
        <end position="604"/>
    </location>
</feature>
<dbReference type="InterPro" id="IPR001965">
    <property type="entry name" value="Znf_PHD"/>
</dbReference>
<dbReference type="AlphaFoldDB" id="A0A267GIU5"/>
<evidence type="ECO:0000313" key="11">
    <source>
        <dbReference type="EMBL" id="PAA85971.1"/>
    </source>
</evidence>
<evidence type="ECO:0000256" key="9">
    <source>
        <dbReference type="SAM" id="MobiDB-lite"/>
    </source>
</evidence>
<feature type="compositionally biased region" description="Pro residues" evidence="9">
    <location>
        <begin position="449"/>
        <end position="464"/>
    </location>
</feature>
<feature type="compositionally biased region" description="Low complexity" evidence="9">
    <location>
        <begin position="417"/>
        <end position="432"/>
    </location>
</feature>
<feature type="region of interest" description="Disordered" evidence="9">
    <location>
        <begin position="165"/>
        <end position="189"/>
    </location>
</feature>
<evidence type="ECO:0000313" key="12">
    <source>
        <dbReference type="Proteomes" id="UP000215902"/>
    </source>
</evidence>
<dbReference type="PROSITE" id="PS01359">
    <property type="entry name" value="ZF_PHD_1"/>
    <property type="match status" value="1"/>
</dbReference>
<feature type="region of interest" description="Disordered" evidence="9">
    <location>
        <begin position="312"/>
        <end position="354"/>
    </location>
</feature>
<feature type="compositionally biased region" description="Basic and acidic residues" evidence="9">
    <location>
        <begin position="115"/>
        <end position="140"/>
    </location>
</feature>
<proteinExistence type="predicted"/>
<dbReference type="OrthoDB" id="436852at2759"/>
<feature type="compositionally biased region" description="Low complexity" evidence="9">
    <location>
        <begin position="630"/>
        <end position="650"/>
    </location>
</feature>
<dbReference type="InterPro" id="IPR019787">
    <property type="entry name" value="Znf_PHD-finger"/>
</dbReference>
<dbReference type="EMBL" id="NIVC01000299">
    <property type="protein sequence ID" value="PAA85971.1"/>
    <property type="molecule type" value="Genomic_DNA"/>
</dbReference>
<dbReference type="PANTHER" id="PTHR46452:SF1">
    <property type="entry name" value="TRANSCRIPTION INITIATION FACTOR TFIID SUBUNIT 3"/>
    <property type="match status" value="1"/>
</dbReference>
<organism evidence="11 12">
    <name type="scientific">Macrostomum lignano</name>
    <dbReference type="NCBI Taxonomy" id="282301"/>
    <lineage>
        <taxon>Eukaryota</taxon>
        <taxon>Metazoa</taxon>
        <taxon>Spiralia</taxon>
        <taxon>Lophotrochozoa</taxon>
        <taxon>Platyhelminthes</taxon>
        <taxon>Rhabditophora</taxon>
        <taxon>Macrostomorpha</taxon>
        <taxon>Macrostomida</taxon>
        <taxon>Macrostomidae</taxon>
        <taxon>Macrostomum</taxon>
    </lineage>
</organism>
<dbReference type="Gene3D" id="3.30.40.10">
    <property type="entry name" value="Zinc/RING finger domain, C3HC4 (zinc finger)"/>
    <property type="match status" value="1"/>
</dbReference>
<dbReference type="PANTHER" id="PTHR46452">
    <property type="entry name" value="TRANSCRIPTION INITIATION FACTOR TFIID SUBUNIT 3"/>
    <property type="match status" value="1"/>
</dbReference>
<feature type="compositionally biased region" description="Pro residues" evidence="9">
    <location>
        <begin position="663"/>
        <end position="673"/>
    </location>
</feature>
<protein>
    <recommendedName>
        <fullName evidence="10">PHD-type domain-containing protein</fullName>
    </recommendedName>
</protein>
<comment type="caution">
    <text evidence="11">The sequence shown here is derived from an EMBL/GenBank/DDBJ whole genome shotgun (WGS) entry which is preliminary data.</text>
</comment>
<dbReference type="Proteomes" id="UP000215902">
    <property type="component" value="Unassembled WGS sequence"/>
</dbReference>
<feature type="compositionally biased region" description="Low complexity" evidence="9">
    <location>
        <begin position="439"/>
        <end position="448"/>
    </location>
</feature>
<comment type="subcellular location">
    <subcellularLocation>
        <location evidence="1">Nucleus</location>
    </subcellularLocation>
</comment>
<dbReference type="CDD" id="cd00076">
    <property type="entry name" value="HFD_SF"/>
    <property type="match status" value="1"/>
</dbReference>
<sequence length="932" mass="96340">MEQLVQSSLRIAVARLCLGHGWHSADADCVHALTDALHLYLLRLCGSVADLCELRRLQSPQLADILRALSEAGLDEPDAREYLTACAKLAPFPRAFPACPVRRPDELNWPSEAELKAESEAGDRPEHLPDHLPPRRRADAEDVEASESAADTLAVDDVDELNVTDGGKSVSVSSQAASPQKLLQQPRDCYGNRVAPSRFAMRTAAMTTDGRVVPLNSRQSGVAPSSRPPPETFRSRPRPHPDRRRTAEPLGHDWLNSGSDSEPDVGTGPGASGVGAASGVLRRGDLGTDSVGLGGDSLDNLTANAATAQSATAASDISGGGGSGDSNDSADRGVVISRRDPLGGGSGGEDGGESAAGALAAAAAAQSRFANNLDEILDNLDQVDVDSDKERDIFDFVLSGKKSAAAAVAEPRPEPPAAAAAPAAVSRKPSAARGRRKQAAISRAASAKSPPPPAAAAPSPPAPSAPVADAPGQPSPHDRFAFIGGDATDSNFSVSVGRTGGGSPDSTDTLPAVNPDDSGHRRSPTPPPSLTPSAAAAAAISPPLRVKLKLPQQPPPPQEEPLDSPSAVRHFLFDSPPRSDSKIEADDAVSPPADVDGKGEHEEAPEAEVSPADNLGGFEFDDNAVDEPFADAQDATTASAAVSPTKLSSKSGKKHRHRSPSKTPAPPPPPPHSPVAVPKLTIRLGGAFSAAVEAAPAPTPAAVSPPLPMSPPPPPPPPVSTQSLKLKISIGGVRVVDADSSLPGGLKSPPPPLSPAMPVLSAESIAAAPAVFSTFDGPLTETAVPPTKFNSGRSRAGRSRPKTASARQSAADAASLTRVQHEASYYFDDQGNQIWLCPACSEEDDGSLMIGCSRCDDWYHAVCLGFAQPPPEDEDWLCPKCRGAPVHRVTNRAELMARAEAGLPLSPLLSATSAAVSSAGSHRPPPNKKRRR</sequence>
<dbReference type="Pfam" id="PF07524">
    <property type="entry name" value="Bromo_TP"/>
    <property type="match status" value="1"/>
</dbReference>
<feature type="compositionally biased region" description="Basic residues" evidence="9">
    <location>
        <begin position="651"/>
        <end position="660"/>
    </location>
</feature>
<gene>
    <name evidence="11" type="ORF">BOX15_Mlig031197g3</name>
</gene>
<dbReference type="Gene3D" id="1.10.20.10">
    <property type="entry name" value="Histone, subunit A"/>
    <property type="match status" value="1"/>
</dbReference>
<feature type="region of interest" description="Disordered" evidence="9">
    <location>
        <begin position="782"/>
        <end position="813"/>
    </location>
</feature>
<dbReference type="InterPro" id="IPR019786">
    <property type="entry name" value="Zinc_finger_PHD-type_CS"/>
</dbReference>
<dbReference type="GO" id="GO:0002039">
    <property type="term" value="F:p53 binding"/>
    <property type="evidence" value="ECO:0007669"/>
    <property type="project" value="TreeGrafter"/>
</dbReference>
<keyword evidence="7" id="KW-0539">Nucleus</keyword>
<evidence type="ECO:0000259" key="10">
    <source>
        <dbReference type="PROSITE" id="PS50016"/>
    </source>
</evidence>
<dbReference type="InterPro" id="IPR011011">
    <property type="entry name" value="Znf_FYVE_PHD"/>
</dbReference>
<keyword evidence="4" id="KW-0862">Zinc</keyword>
<evidence type="ECO:0000256" key="6">
    <source>
        <dbReference type="ARBA" id="ARBA00023163"/>
    </source>
</evidence>
<feature type="region of interest" description="Disordered" evidence="9">
    <location>
        <begin position="115"/>
        <end position="149"/>
    </location>
</feature>
<dbReference type="Pfam" id="PF00628">
    <property type="entry name" value="PHD"/>
    <property type="match status" value="1"/>
</dbReference>
<feature type="compositionally biased region" description="Pro residues" evidence="9">
    <location>
        <begin position="697"/>
        <end position="719"/>
    </location>
</feature>
<reference evidence="11 12" key="1">
    <citation type="submission" date="2017-06" db="EMBL/GenBank/DDBJ databases">
        <title>A platform for efficient transgenesis in Macrostomum lignano, a flatworm model organism for stem cell research.</title>
        <authorList>
            <person name="Berezikov E."/>
        </authorList>
    </citation>
    <scope>NUCLEOTIDE SEQUENCE [LARGE SCALE GENOMIC DNA]</scope>
    <source>
        <strain evidence="11">DV1</strain>
        <tissue evidence="11">Whole organism</tissue>
    </source>
</reference>
<dbReference type="InterPro" id="IPR013083">
    <property type="entry name" value="Znf_RING/FYVE/PHD"/>
</dbReference>
<keyword evidence="3 8" id="KW-0863">Zinc-finger</keyword>
<dbReference type="SUPFAM" id="SSF57903">
    <property type="entry name" value="FYVE/PHD zinc finger"/>
    <property type="match status" value="1"/>
</dbReference>
<dbReference type="InterPro" id="IPR006565">
    <property type="entry name" value="BTP"/>
</dbReference>
<keyword evidence="5" id="KW-0805">Transcription regulation</keyword>
<feature type="compositionally biased region" description="Low complexity" evidence="9">
    <location>
        <begin position="531"/>
        <end position="551"/>
    </location>
</feature>
<feature type="compositionally biased region" description="Acidic residues" evidence="9">
    <location>
        <begin position="619"/>
        <end position="629"/>
    </location>
</feature>
<dbReference type="InterPro" id="IPR009072">
    <property type="entry name" value="Histone-fold"/>
</dbReference>
<dbReference type="GO" id="GO:0046982">
    <property type="term" value="F:protein heterodimerization activity"/>
    <property type="evidence" value="ECO:0007669"/>
    <property type="project" value="InterPro"/>
</dbReference>
<feature type="compositionally biased region" description="Low complexity" evidence="9">
    <location>
        <begin position="804"/>
        <end position="813"/>
    </location>
</feature>
<evidence type="ECO:0000256" key="8">
    <source>
        <dbReference type="PROSITE-ProRule" id="PRU00146"/>
    </source>
</evidence>
<dbReference type="CDD" id="cd15522">
    <property type="entry name" value="PHD_TAF3"/>
    <property type="match status" value="1"/>
</dbReference>
<keyword evidence="2" id="KW-0479">Metal-binding</keyword>
<feature type="compositionally biased region" description="Low complexity" evidence="9">
    <location>
        <begin position="166"/>
        <end position="181"/>
    </location>
</feature>
<dbReference type="STRING" id="282301.A0A267GIU5"/>
<feature type="domain" description="PHD-type" evidence="10">
    <location>
        <begin position="834"/>
        <end position="884"/>
    </location>
</feature>
<dbReference type="GO" id="GO:0045944">
    <property type="term" value="P:positive regulation of transcription by RNA polymerase II"/>
    <property type="evidence" value="ECO:0007669"/>
    <property type="project" value="TreeGrafter"/>
</dbReference>
<feature type="region of interest" description="Disordered" evidence="9">
    <location>
        <begin position="210"/>
        <end position="280"/>
    </location>
</feature>
<keyword evidence="6" id="KW-0804">Transcription</keyword>
<dbReference type="PROSITE" id="PS50016">
    <property type="entry name" value="ZF_PHD_2"/>
    <property type="match status" value="1"/>
</dbReference>
<evidence type="ECO:0000256" key="5">
    <source>
        <dbReference type="ARBA" id="ARBA00023015"/>
    </source>
</evidence>
<feature type="region of interest" description="Disordered" evidence="9">
    <location>
        <begin position="406"/>
        <end position="723"/>
    </location>
</feature>
<evidence type="ECO:0000256" key="2">
    <source>
        <dbReference type="ARBA" id="ARBA00022723"/>
    </source>
</evidence>
<dbReference type="GO" id="GO:0005669">
    <property type="term" value="C:transcription factor TFIID complex"/>
    <property type="evidence" value="ECO:0007669"/>
    <property type="project" value="TreeGrafter"/>
</dbReference>
<dbReference type="SMART" id="SM00249">
    <property type="entry name" value="PHD"/>
    <property type="match status" value="1"/>
</dbReference>
<evidence type="ECO:0000256" key="4">
    <source>
        <dbReference type="ARBA" id="ARBA00022833"/>
    </source>
</evidence>
<name>A0A267GIU5_9PLAT</name>
<keyword evidence="12" id="KW-1185">Reference proteome</keyword>
<dbReference type="GO" id="GO:0008270">
    <property type="term" value="F:zinc ion binding"/>
    <property type="evidence" value="ECO:0007669"/>
    <property type="project" value="UniProtKB-KW"/>
</dbReference>
<evidence type="ECO:0000256" key="3">
    <source>
        <dbReference type="ARBA" id="ARBA00022771"/>
    </source>
</evidence>
<accession>A0A267GIU5</accession>
<feature type="compositionally biased region" description="Low complexity" evidence="9">
    <location>
        <begin position="687"/>
        <end position="696"/>
    </location>
</feature>
<evidence type="ECO:0000256" key="7">
    <source>
        <dbReference type="ARBA" id="ARBA00023242"/>
    </source>
</evidence>